<reference evidence="1" key="1">
    <citation type="submission" date="2021-01" db="UniProtKB">
        <authorList>
            <consortium name="EnsemblMetazoa"/>
        </authorList>
    </citation>
    <scope>IDENTIFICATION</scope>
</reference>
<dbReference type="EnsemblMetazoa" id="CLYHEMT012356.1">
    <property type="protein sequence ID" value="CLYHEMP012356.1"/>
    <property type="gene ID" value="CLYHEMG012356"/>
</dbReference>
<keyword evidence="2" id="KW-1185">Reference proteome</keyword>
<evidence type="ECO:0000313" key="2">
    <source>
        <dbReference type="Proteomes" id="UP000594262"/>
    </source>
</evidence>
<organism evidence="1 2">
    <name type="scientific">Clytia hemisphaerica</name>
    <dbReference type="NCBI Taxonomy" id="252671"/>
    <lineage>
        <taxon>Eukaryota</taxon>
        <taxon>Metazoa</taxon>
        <taxon>Cnidaria</taxon>
        <taxon>Hydrozoa</taxon>
        <taxon>Hydroidolina</taxon>
        <taxon>Leptothecata</taxon>
        <taxon>Obeliida</taxon>
        <taxon>Clytiidae</taxon>
        <taxon>Clytia</taxon>
    </lineage>
</organism>
<name>A0A7M5UMJ4_9CNID</name>
<dbReference type="AlphaFoldDB" id="A0A7M5UMJ4"/>
<accession>A0A7M5UMJ4</accession>
<dbReference type="Proteomes" id="UP000594262">
    <property type="component" value="Unplaced"/>
</dbReference>
<sequence length="179" mass="20826">MGTTYSVVYAIAYVGAREGHQYERDLKKVIEDYMEEHYGSCCGSAYQIDYHVKSQTTITDNSNGRKLRPDIVIWAKVEGEWKAVVLELKSYENTYLPSKCVDQTCRYRTNLTEFDDENCECVGAIICCRETTKMSEAFKKHAFVKDVKIRTFEPDPKNKSYEENIYHIMSTAMDMMRKN</sequence>
<evidence type="ECO:0000313" key="1">
    <source>
        <dbReference type="EnsemblMetazoa" id="CLYHEMP012356.1"/>
    </source>
</evidence>
<proteinExistence type="predicted"/>
<protein>
    <submittedName>
        <fullName evidence="1">Uncharacterized protein</fullName>
    </submittedName>
</protein>